<dbReference type="InterPro" id="IPR000847">
    <property type="entry name" value="LysR_HTH_N"/>
</dbReference>
<keyword evidence="4" id="KW-0804">Transcription</keyword>
<keyword evidence="3" id="KW-0238">DNA-binding</keyword>
<dbReference type="Pfam" id="PF00126">
    <property type="entry name" value="HTH_1"/>
    <property type="match status" value="1"/>
</dbReference>
<reference evidence="6" key="1">
    <citation type="submission" date="2022-04" db="EMBL/GenBank/DDBJ databases">
        <title>Roseibium sp. CAU 1639 isolated from mud.</title>
        <authorList>
            <person name="Kim W."/>
        </authorList>
    </citation>
    <scope>NUCLEOTIDE SEQUENCE</scope>
    <source>
        <strain evidence="6">CAU 1639</strain>
    </source>
</reference>
<evidence type="ECO:0000256" key="1">
    <source>
        <dbReference type="ARBA" id="ARBA00009437"/>
    </source>
</evidence>
<dbReference type="Gene3D" id="1.10.10.10">
    <property type="entry name" value="Winged helix-like DNA-binding domain superfamily/Winged helix DNA-binding domain"/>
    <property type="match status" value="1"/>
</dbReference>
<keyword evidence="2" id="KW-0805">Transcription regulation</keyword>
<dbReference type="PANTHER" id="PTHR30579:SF3">
    <property type="entry name" value="TRANSCRIPTIONAL REGULATORY PROTEIN"/>
    <property type="match status" value="1"/>
</dbReference>
<dbReference type="Proteomes" id="UP001431221">
    <property type="component" value="Unassembled WGS sequence"/>
</dbReference>
<evidence type="ECO:0000256" key="3">
    <source>
        <dbReference type="ARBA" id="ARBA00023125"/>
    </source>
</evidence>
<evidence type="ECO:0000256" key="4">
    <source>
        <dbReference type="ARBA" id="ARBA00023163"/>
    </source>
</evidence>
<evidence type="ECO:0000256" key="2">
    <source>
        <dbReference type="ARBA" id="ARBA00023015"/>
    </source>
</evidence>
<comment type="similarity">
    <text evidence="1">Belongs to the LysR transcriptional regulatory family.</text>
</comment>
<gene>
    <name evidence="6" type="ORF">M0H32_16565</name>
</gene>
<dbReference type="InterPro" id="IPR036390">
    <property type="entry name" value="WH_DNA-bd_sf"/>
</dbReference>
<keyword evidence="7" id="KW-1185">Reference proteome</keyword>
<dbReference type="InterPro" id="IPR036388">
    <property type="entry name" value="WH-like_DNA-bd_sf"/>
</dbReference>
<comment type="caution">
    <text evidence="6">The sequence shown here is derived from an EMBL/GenBank/DDBJ whole genome shotgun (WGS) entry which is preliminary data.</text>
</comment>
<feature type="domain" description="HTH lysR-type" evidence="5">
    <location>
        <begin position="5"/>
        <end position="62"/>
    </location>
</feature>
<protein>
    <submittedName>
        <fullName evidence="6">LysR family transcriptional regulator</fullName>
    </submittedName>
</protein>
<name>A0ABT0GXJ5_9HYPH</name>
<proteinExistence type="inferred from homology"/>
<accession>A0ABT0GXJ5</accession>
<evidence type="ECO:0000259" key="5">
    <source>
        <dbReference type="PROSITE" id="PS50931"/>
    </source>
</evidence>
<dbReference type="SUPFAM" id="SSF53850">
    <property type="entry name" value="Periplasmic binding protein-like II"/>
    <property type="match status" value="1"/>
</dbReference>
<dbReference type="PROSITE" id="PS50931">
    <property type="entry name" value="HTH_LYSR"/>
    <property type="match status" value="1"/>
</dbReference>
<organism evidence="6 7">
    <name type="scientific">Roseibium sediminicola</name>
    <dbReference type="NCBI Taxonomy" id="2933272"/>
    <lineage>
        <taxon>Bacteria</taxon>
        <taxon>Pseudomonadati</taxon>
        <taxon>Pseudomonadota</taxon>
        <taxon>Alphaproteobacteria</taxon>
        <taxon>Hyphomicrobiales</taxon>
        <taxon>Stappiaceae</taxon>
        <taxon>Roseibium</taxon>
    </lineage>
</organism>
<dbReference type="PANTHER" id="PTHR30579">
    <property type="entry name" value="TRANSCRIPTIONAL REGULATOR"/>
    <property type="match status" value="1"/>
</dbReference>
<dbReference type="RefSeq" id="WP_248155988.1">
    <property type="nucleotide sequence ID" value="NZ_JALNMJ010000011.1"/>
</dbReference>
<sequence length="286" mass="32067">MKRNIDWEDLRLFLAVARAGGLAGAAQATGVSAATLGRRVTALERDLNVRLVEREARGYRLTAAAHDLLRHLEDMEEVASAIATWKDGGRTRRRIRISAGDWTTRLLIGHIDKFWQPDADWTPEFLADLKSRDIARRQIDIGVRNARPKQAWLAGRKVGHVDYAVYQSRAVPRDTPLSWAGLVEDDANSPTGLWLKENHGGDAVITVNKGSLALSLVRSGHVKMLFPCFVGDGFSDLMRISDPIEKLKTERWLVMHQDERHGPELRQAISALARFLKQNPVLTSDR</sequence>
<evidence type="ECO:0000313" key="6">
    <source>
        <dbReference type="EMBL" id="MCK7613782.1"/>
    </source>
</evidence>
<dbReference type="InterPro" id="IPR050176">
    <property type="entry name" value="LTTR"/>
</dbReference>
<dbReference type="EMBL" id="JALNMJ010000011">
    <property type="protein sequence ID" value="MCK7613782.1"/>
    <property type="molecule type" value="Genomic_DNA"/>
</dbReference>
<dbReference type="SUPFAM" id="SSF46785">
    <property type="entry name" value="Winged helix' DNA-binding domain"/>
    <property type="match status" value="1"/>
</dbReference>
<evidence type="ECO:0000313" key="7">
    <source>
        <dbReference type="Proteomes" id="UP001431221"/>
    </source>
</evidence>